<evidence type="ECO:0000313" key="3">
    <source>
        <dbReference type="EMBL" id="CAD9303648.1"/>
    </source>
</evidence>
<feature type="domain" description="Fatty acid desaturase" evidence="2">
    <location>
        <begin position="6"/>
        <end position="119"/>
    </location>
</feature>
<gene>
    <name evidence="3" type="ORF">GOCE00092_LOCUS23075</name>
</gene>
<dbReference type="PANTHER" id="PTHR32100">
    <property type="entry name" value="OMEGA-6 FATTY ACID DESATURASE, CHLOROPLASTIC"/>
    <property type="match status" value="1"/>
</dbReference>
<feature type="transmembrane region" description="Helical" evidence="1">
    <location>
        <begin position="23"/>
        <end position="44"/>
    </location>
</feature>
<dbReference type="Pfam" id="PF00487">
    <property type="entry name" value="FA_desaturase"/>
    <property type="match status" value="1"/>
</dbReference>
<dbReference type="AlphaFoldDB" id="A0A7S1VNH2"/>
<evidence type="ECO:0000256" key="1">
    <source>
        <dbReference type="SAM" id="Phobius"/>
    </source>
</evidence>
<reference evidence="3" key="1">
    <citation type="submission" date="2021-01" db="EMBL/GenBank/DDBJ databases">
        <authorList>
            <person name="Corre E."/>
            <person name="Pelletier E."/>
            <person name="Niang G."/>
            <person name="Scheremetjew M."/>
            <person name="Finn R."/>
            <person name="Kale V."/>
            <person name="Holt S."/>
            <person name="Cochrane G."/>
            <person name="Meng A."/>
            <person name="Brown T."/>
            <person name="Cohen L."/>
        </authorList>
    </citation>
    <scope>NUCLEOTIDE SEQUENCE</scope>
    <source>
        <strain evidence="3">CCMP 410</strain>
    </source>
</reference>
<dbReference type="InterPro" id="IPR012171">
    <property type="entry name" value="Fatty_acid_desaturase"/>
</dbReference>
<sequence>MGSVAVSLATAATLWSTMGTSDFLVVCMVPWLVMSFWLFMVTYLQHHSDDGKLYTDDSWDFAKGAFETVDRSYGAWTDRLSHHMMDGHVVHHLFFERVPHYRLAKATKALREGLEDAGKLHLYKRVETLDYTQEIVKQFNKNWFFVSEDQVER</sequence>
<evidence type="ECO:0000259" key="2">
    <source>
        <dbReference type="Pfam" id="PF00487"/>
    </source>
</evidence>
<accession>A0A7S1VNH2</accession>
<dbReference type="EMBL" id="HBGK01044012">
    <property type="protein sequence ID" value="CAD9303648.1"/>
    <property type="molecule type" value="Transcribed_RNA"/>
</dbReference>
<proteinExistence type="predicted"/>
<dbReference type="GO" id="GO:0006629">
    <property type="term" value="P:lipid metabolic process"/>
    <property type="evidence" value="ECO:0007669"/>
    <property type="project" value="InterPro"/>
</dbReference>
<keyword evidence="1" id="KW-1133">Transmembrane helix</keyword>
<protein>
    <recommendedName>
        <fullName evidence="2">Fatty acid desaturase domain-containing protein</fullName>
    </recommendedName>
</protein>
<organism evidence="3">
    <name type="scientific">Grammatophora oceanica</name>
    <dbReference type="NCBI Taxonomy" id="210454"/>
    <lineage>
        <taxon>Eukaryota</taxon>
        <taxon>Sar</taxon>
        <taxon>Stramenopiles</taxon>
        <taxon>Ochrophyta</taxon>
        <taxon>Bacillariophyta</taxon>
        <taxon>Fragilariophyceae</taxon>
        <taxon>Fragilariophycidae</taxon>
        <taxon>Rhabdonematales</taxon>
        <taxon>Grammatophoraceae</taxon>
        <taxon>Grammatophora</taxon>
    </lineage>
</organism>
<name>A0A7S1VNH2_9STRA</name>
<dbReference type="InterPro" id="IPR005804">
    <property type="entry name" value="FA_desaturase_dom"/>
</dbReference>
<keyword evidence="1" id="KW-0472">Membrane</keyword>
<keyword evidence="1" id="KW-0812">Transmembrane</keyword>
<dbReference type="GO" id="GO:0016491">
    <property type="term" value="F:oxidoreductase activity"/>
    <property type="evidence" value="ECO:0007669"/>
    <property type="project" value="InterPro"/>
</dbReference>